<dbReference type="PIRSF" id="PIRSF004505">
    <property type="entry name" value="MT_bac"/>
    <property type="match status" value="1"/>
</dbReference>
<keyword evidence="5" id="KW-0698">rRNA processing</keyword>
<dbReference type="NCBIfam" id="TIGR00246">
    <property type="entry name" value="tRNA_RlmH_YbeA"/>
    <property type="match status" value="1"/>
</dbReference>
<evidence type="ECO:0000256" key="4">
    <source>
        <dbReference type="ARBA" id="ARBA00038303"/>
    </source>
</evidence>
<evidence type="ECO:0000313" key="6">
    <source>
        <dbReference type="EMBL" id="GFE83145.1"/>
    </source>
</evidence>
<dbReference type="RefSeq" id="WP_161814747.1">
    <property type="nucleotide sequence ID" value="NZ_BLJN01000005.1"/>
</dbReference>
<comment type="catalytic activity">
    <reaction evidence="5">
        <text>pseudouridine(1915) in 23S rRNA + S-adenosyl-L-methionine = N(3)-methylpseudouridine(1915) in 23S rRNA + S-adenosyl-L-homocysteine + H(+)</text>
        <dbReference type="Rhea" id="RHEA:42752"/>
        <dbReference type="Rhea" id="RHEA-COMP:10221"/>
        <dbReference type="Rhea" id="RHEA-COMP:10222"/>
        <dbReference type="ChEBI" id="CHEBI:15378"/>
        <dbReference type="ChEBI" id="CHEBI:57856"/>
        <dbReference type="ChEBI" id="CHEBI:59789"/>
        <dbReference type="ChEBI" id="CHEBI:65314"/>
        <dbReference type="ChEBI" id="CHEBI:74486"/>
        <dbReference type="EC" id="2.1.1.177"/>
    </reaction>
</comment>
<dbReference type="CDD" id="cd18081">
    <property type="entry name" value="RlmH-like"/>
    <property type="match status" value="1"/>
</dbReference>
<evidence type="ECO:0000256" key="2">
    <source>
        <dbReference type="ARBA" id="ARBA00022679"/>
    </source>
</evidence>
<dbReference type="Pfam" id="PF02590">
    <property type="entry name" value="SPOUT_MTase"/>
    <property type="match status" value="1"/>
</dbReference>
<evidence type="ECO:0000256" key="1">
    <source>
        <dbReference type="ARBA" id="ARBA00022603"/>
    </source>
</evidence>
<dbReference type="EC" id="2.1.1.177" evidence="5"/>
<dbReference type="EMBL" id="BLJN01000005">
    <property type="protein sequence ID" value="GFE83145.1"/>
    <property type="molecule type" value="Genomic_DNA"/>
</dbReference>
<feature type="binding site" evidence="5">
    <location>
        <position position="104"/>
    </location>
    <ligand>
        <name>S-adenosyl-L-methionine</name>
        <dbReference type="ChEBI" id="CHEBI:59789"/>
    </ligand>
</feature>
<evidence type="ECO:0000256" key="5">
    <source>
        <dbReference type="HAMAP-Rule" id="MF_00658"/>
    </source>
</evidence>
<comment type="caution">
    <text evidence="6">The sequence shown here is derived from an EMBL/GenBank/DDBJ whole genome shotgun (WGS) entry which is preliminary data.</text>
</comment>
<comment type="function">
    <text evidence="5">Specifically methylates the pseudouridine at position 1915 (m3Psi1915) in 23S rRNA.</text>
</comment>
<name>A0A829YIH5_9GAMM</name>
<dbReference type="NCBIfam" id="NF000986">
    <property type="entry name" value="PRK00103.1-4"/>
    <property type="match status" value="1"/>
</dbReference>
<reference evidence="7" key="1">
    <citation type="submission" date="2020-01" db="EMBL/GenBank/DDBJ databases">
        <title>'Steroidobacter agaridevorans' sp. nov., agar-degrading bacteria isolated from rhizosphere soils.</title>
        <authorList>
            <person name="Ikenaga M."/>
            <person name="Kataoka M."/>
            <person name="Murouchi A."/>
            <person name="Katsuragi S."/>
            <person name="Sakai M."/>
        </authorList>
    </citation>
    <scope>NUCLEOTIDE SEQUENCE [LARGE SCALE GENOMIC DNA]</scope>
    <source>
        <strain evidence="7">YU21-B</strain>
    </source>
</reference>
<protein>
    <recommendedName>
        <fullName evidence="5">Ribosomal RNA large subunit methyltransferase H</fullName>
        <ecNumber evidence="5">2.1.1.177</ecNumber>
    </recommendedName>
    <alternativeName>
        <fullName evidence="5">23S rRNA (pseudouridine1915-N3)-methyltransferase</fullName>
    </alternativeName>
    <alternativeName>
        <fullName evidence="5">23S rRNA m3Psi1915 methyltransferase</fullName>
    </alternativeName>
    <alternativeName>
        <fullName evidence="5">rRNA (pseudouridine-N3-)-methyltransferase RlmH</fullName>
    </alternativeName>
</protein>
<evidence type="ECO:0000256" key="3">
    <source>
        <dbReference type="ARBA" id="ARBA00022691"/>
    </source>
</evidence>
<comment type="similarity">
    <text evidence="4 5">Belongs to the RNA methyltransferase RlmH family.</text>
</comment>
<evidence type="ECO:0000313" key="7">
    <source>
        <dbReference type="Proteomes" id="UP000445000"/>
    </source>
</evidence>
<dbReference type="Gene3D" id="3.40.1280.10">
    <property type="match status" value="1"/>
</dbReference>
<keyword evidence="5" id="KW-0963">Cytoplasm</keyword>
<feature type="binding site" evidence="5">
    <location>
        <begin position="123"/>
        <end position="128"/>
    </location>
    <ligand>
        <name>S-adenosyl-L-methionine</name>
        <dbReference type="ChEBI" id="CHEBI:59789"/>
    </ligand>
</feature>
<dbReference type="GO" id="GO:0005737">
    <property type="term" value="C:cytoplasm"/>
    <property type="evidence" value="ECO:0007669"/>
    <property type="project" value="UniProtKB-SubCell"/>
</dbReference>
<dbReference type="InterPro" id="IPR029026">
    <property type="entry name" value="tRNA_m1G_MTases_N"/>
</dbReference>
<dbReference type="InterPro" id="IPR029028">
    <property type="entry name" value="Alpha/beta_knot_MTases"/>
</dbReference>
<dbReference type="HAMAP" id="MF_00658">
    <property type="entry name" value="23SrRNA_methyltr_H"/>
    <property type="match status" value="1"/>
</dbReference>
<dbReference type="SUPFAM" id="SSF75217">
    <property type="entry name" value="alpha/beta knot"/>
    <property type="match status" value="1"/>
</dbReference>
<comment type="subunit">
    <text evidence="5">Homodimer.</text>
</comment>
<dbReference type="GO" id="GO:0070038">
    <property type="term" value="F:rRNA (pseudouridine-N3-)-methyltransferase activity"/>
    <property type="evidence" value="ECO:0007669"/>
    <property type="project" value="UniProtKB-UniRule"/>
</dbReference>
<keyword evidence="7" id="KW-1185">Reference proteome</keyword>
<keyword evidence="1 5" id="KW-0489">Methyltransferase</keyword>
<accession>A0A829YIH5</accession>
<dbReference type="PANTHER" id="PTHR33603">
    <property type="entry name" value="METHYLTRANSFERASE"/>
    <property type="match status" value="1"/>
</dbReference>
<dbReference type="InterPro" id="IPR003742">
    <property type="entry name" value="RlmH-like"/>
</dbReference>
<dbReference type="PANTHER" id="PTHR33603:SF1">
    <property type="entry name" value="RIBOSOMAL RNA LARGE SUBUNIT METHYLTRANSFERASE H"/>
    <property type="match status" value="1"/>
</dbReference>
<feature type="binding site" evidence="5">
    <location>
        <position position="73"/>
    </location>
    <ligand>
        <name>S-adenosyl-L-methionine</name>
        <dbReference type="ChEBI" id="CHEBI:59789"/>
    </ligand>
</feature>
<comment type="subcellular location">
    <subcellularLocation>
        <location evidence="5">Cytoplasm</location>
    </subcellularLocation>
</comment>
<sequence length="156" mass="16913">MRLIVVAAGTRLPDWVNAGFEEYAGRFTRDYKLELKEIALGQRAGSSPPAQAIAKEGEKMLAAIPQGAYVVALQVGGKNISSEQLAQFLQQRARDGRDVVFCIGGPEGLAPEVDAKAEFKWSLSALTLPHALARVVVAEALYRAVMIIKGHPYHRA</sequence>
<keyword evidence="2 5" id="KW-0808">Transferase</keyword>
<gene>
    <name evidence="5 6" type="primary">rlmH</name>
    <name evidence="6" type="ORF">GCM10011487_51450</name>
</gene>
<keyword evidence="3 5" id="KW-0949">S-adenosyl-L-methionine</keyword>
<dbReference type="Proteomes" id="UP000445000">
    <property type="component" value="Unassembled WGS sequence"/>
</dbReference>
<organism evidence="6 7">
    <name type="scientific">Steroidobacter agaridevorans</name>
    <dbReference type="NCBI Taxonomy" id="2695856"/>
    <lineage>
        <taxon>Bacteria</taxon>
        <taxon>Pseudomonadati</taxon>
        <taxon>Pseudomonadota</taxon>
        <taxon>Gammaproteobacteria</taxon>
        <taxon>Steroidobacterales</taxon>
        <taxon>Steroidobacteraceae</taxon>
        <taxon>Steroidobacter</taxon>
    </lineage>
</organism>
<dbReference type="AlphaFoldDB" id="A0A829YIH5"/>
<proteinExistence type="inferred from homology"/>